<evidence type="ECO:0000256" key="1">
    <source>
        <dbReference type="ARBA" id="ARBA00006484"/>
    </source>
</evidence>
<keyword evidence="6" id="KW-1185">Reference proteome</keyword>
<dbReference type="SUPFAM" id="SSF51735">
    <property type="entry name" value="NAD(P)-binding Rossmann-fold domains"/>
    <property type="match status" value="1"/>
</dbReference>
<reference evidence="5 6" key="1">
    <citation type="submission" date="2019-03" db="EMBL/GenBank/DDBJ databases">
        <title>Draft genome sequences of novel Actinobacteria.</title>
        <authorList>
            <person name="Sahin N."/>
            <person name="Ay H."/>
            <person name="Saygin H."/>
        </authorList>
    </citation>
    <scope>NUCLEOTIDE SEQUENCE [LARGE SCALE GENOMIC DNA]</scope>
    <source>
        <strain evidence="5 6">DSM 41900</strain>
    </source>
</reference>
<dbReference type="AlphaFoldDB" id="A0A4R4T9P4"/>
<dbReference type="OrthoDB" id="9781117at2"/>
<protein>
    <submittedName>
        <fullName evidence="5">SDR family NAD(P)-dependent oxidoreductase</fullName>
    </submittedName>
</protein>
<evidence type="ECO:0000313" key="5">
    <source>
        <dbReference type="EMBL" id="TDC73827.1"/>
    </source>
</evidence>
<evidence type="ECO:0000313" key="6">
    <source>
        <dbReference type="Proteomes" id="UP000295345"/>
    </source>
</evidence>
<dbReference type="PROSITE" id="PS00061">
    <property type="entry name" value="ADH_SHORT"/>
    <property type="match status" value="1"/>
</dbReference>
<proteinExistence type="inferred from homology"/>
<dbReference type="GO" id="GO:0016491">
    <property type="term" value="F:oxidoreductase activity"/>
    <property type="evidence" value="ECO:0007669"/>
    <property type="project" value="UniProtKB-KW"/>
</dbReference>
<organism evidence="5 6">
    <name type="scientific">Streptomyces hainanensis</name>
    <dbReference type="NCBI Taxonomy" id="402648"/>
    <lineage>
        <taxon>Bacteria</taxon>
        <taxon>Bacillati</taxon>
        <taxon>Actinomycetota</taxon>
        <taxon>Actinomycetes</taxon>
        <taxon>Kitasatosporales</taxon>
        <taxon>Streptomycetaceae</taxon>
        <taxon>Streptomyces</taxon>
    </lineage>
</organism>
<dbReference type="PANTHER" id="PTHR43490">
    <property type="entry name" value="(+)-NEOMENTHOL DEHYDROGENASE"/>
    <property type="match status" value="1"/>
</dbReference>
<accession>A0A4R4T9P4</accession>
<evidence type="ECO:0000256" key="3">
    <source>
        <dbReference type="ARBA" id="ARBA00023002"/>
    </source>
</evidence>
<evidence type="ECO:0000256" key="2">
    <source>
        <dbReference type="ARBA" id="ARBA00022857"/>
    </source>
</evidence>
<dbReference type="PRINTS" id="PR00080">
    <property type="entry name" value="SDRFAMILY"/>
</dbReference>
<dbReference type="EMBL" id="SMKI01000180">
    <property type="protein sequence ID" value="TDC73827.1"/>
    <property type="molecule type" value="Genomic_DNA"/>
</dbReference>
<dbReference type="Gene3D" id="3.40.50.720">
    <property type="entry name" value="NAD(P)-binding Rossmann-like Domain"/>
    <property type="match status" value="1"/>
</dbReference>
<evidence type="ECO:0000256" key="4">
    <source>
        <dbReference type="RuleBase" id="RU000363"/>
    </source>
</evidence>
<comment type="caution">
    <text evidence="5">The sequence shown here is derived from an EMBL/GenBank/DDBJ whole genome shotgun (WGS) entry which is preliminary data.</text>
</comment>
<dbReference type="InterPro" id="IPR020904">
    <property type="entry name" value="Sc_DH/Rdtase_CS"/>
</dbReference>
<dbReference type="PANTHER" id="PTHR43490:SF99">
    <property type="entry name" value="SHORT-CHAIN DEHYDROGENASE_REDUCTASE"/>
    <property type="match status" value="1"/>
</dbReference>
<gene>
    <name evidence="5" type="ORF">E1283_17945</name>
</gene>
<comment type="similarity">
    <text evidence="1 4">Belongs to the short-chain dehydrogenases/reductases (SDR) family.</text>
</comment>
<dbReference type="RefSeq" id="WP_132819083.1">
    <property type="nucleotide sequence ID" value="NZ_SMKI01000180.1"/>
</dbReference>
<keyword evidence="3" id="KW-0560">Oxidoreductase</keyword>
<dbReference type="InterPro" id="IPR002347">
    <property type="entry name" value="SDR_fam"/>
</dbReference>
<dbReference type="PRINTS" id="PR00081">
    <property type="entry name" value="GDHRDH"/>
</dbReference>
<dbReference type="Proteomes" id="UP000295345">
    <property type="component" value="Unassembled WGS sequence"/>
</dbReference>
<keyword evidence="2" id="KW-0521">NADP</keyword>
<name>A0A4R4T9P4_9ACTN</name>
<dbReference type="InterPro" id="IPR036291">
    <property type="entry name" value="NAD(P)-bd_dom_sf"/>
</dbReference>
<sequence length="252" mass="25711">MTDTGTHHGRIALVTGGNKGIGQQIVQQLAELGMTVYLGARQSDLGVKAAEELRGRGLDVRPLHLDVTDQGIVEAAAAYLAGQHGRLDVLVNNAGISGDITKQAPTAPDLDIVRAVYETNFFGPLRVTSATAALLRAAPAARVVNVTSSLGSLTAMSAPGSPLAALPPSAAYVTSKTALNSLTVQLAKDLRGDGVLVNAADPGACDTDFTRGTPFKAPRTAAQGAAVAVRLATLGPDGPTGGAFNEDGQLPW</sequence>
<dbReference type="Pfam" id="PF00106">
    <property type="entry name" value="adh_short"/>
    <property type="match status" value="1"/>
</dbReference>